<dbReference type="AlphaFoldDB" id="A0A2U3KWT7"/>
<dbReference type="Gene3D" id="3.40.50.12090">
    <property type="match status" value="2"/>
</dbReference>
<feature type="signal peptide" evidence="1">
    <location>
        <begin position="1"/>
        <end position="27"/>
    </location>
</feature>
<dbReference type="PANTHER" id="PTHR30032:SF8">
    <property type="entry name" value="GERMINATION-SPECIFIC N-ACETYLMURAMOYL-L-ALANINE AMIDASE"/>
    <property type="match status" value="1"/>
</dbReference>
<dbReference type="Pfam" id="PF04122">
    <property type="entry name" value="CW_binding_2"/>
    <property type="match status" value="3"/>
</dbReference>
<dbReference type="InterPro" id="IPR051922">
    <property type="entry name" value="Bact_Sporulation_Assoc"/>
</dbReference>
<sequence length="803" mass="81924">MKKKAKLTTLAMTSTLLIFTLVGSAQARPHYNRYSGNDRFQTSTAIAQQEFQGQQMQNVVIASAYSFPDALSASTLATKLKASIILVGSDMNDSQDSLDYIKNHLTAGGNVTIVGGVGAINQKVEQWLNNSGYHVKRMGGKDRFATDSLIVNNLAVSHGTPVIIASGNDFPDALGVASLAASKGWPILLSGPNQLSETAQTFVTTDQPTNIYIVGGEGVLHDSVQTALQSAAPSAQIQRFGGQDRFETLSQILTKFYPNPTQIYLANGLDFADALSGSTLAAQNNAPILLIDPKAQQLPPSIKDYLITIRNTGSSPQVNVLGGTAGVPDWVVTQVNDILGSSATTPVVTPPTAISLTVSNPSMTGVTVGLSSALNGLAASNFTLLNSSGYPLTVTSVTTIDGGVTYTLNAPLSAGQTYTVTANYGGNTIGTAQSFTIPSGTTNEMLTVSNPTTAGMTVGLSSALNGLTTNNFTLLNSSGYPITITGVSTLNGGLTYAISAALSAGQTYTVTANYAGYALGTAQSVTVPYGMSNGTLTVSNPSTTGVTVGLSSALNGLTASNFTLLNSSGYAITVTSVTTTDGGVTYTINAPLSAGQTYTVTATYGGYTVGTVQSFTIPSGMTSETLTVSNSTTSGVTVGLSSALNGLTASNFTLLNSSGYPITVTGVTTLNGGLTYTISAALSAGQTYTVTANYVGYVLGTAQSVTIPSGTTSETLTVSNPSTTGLTVGLSAALNGLTASNFTLLNSSGYPITIIGVTTLNGGATYAINAALSAGQTYSLTANYVGYTLGTAQSVTIPYGTNS</sequence>
<name>A0A2U3KWT7_9FIRM</name>
<evidence type="ECO:0000313" key="3">
    <source>
        <dbReference type="Proteomes" id="UP000238916"/>
    </source>
</evidence>
<keyword evidence="1" id="KW-0732">Signal</keyword>
<evidence type="ECO:0000313" key="2">
    <source>
        <dbReference type="EMBL" id="SPF44121.1"/>
    </source>
</evidence>
<protein>
    <submittedName>
        <fullName evidence="2">Cell wall-binding protein</fullName>
    </submittedName>
</protein>
<dbReference type="PANTHER" id="PTHR30032">
    <property type="entry name" value="N-ACETYLMURAMOYL-L-ALANINE AMIDASE-RELATED"/>
    <property type="match status" value="1"/>
</dbReference>
<dbReference type="Proteomes" id="UP000238916">
    <property type="component" value="Unassembled WGS sequence"/>
</dbReference>
<gene>
    <name evidence="2" type="ORF">SBF1_3030006</name>
</gene>
<organism evidence="2 3">
    <name type="scientific">Candidatus Desulfosporosinus infrequens</name>
    <dbReference type="NCBI Taxonomy" id="2043169"/>
    <lineage>
        <taxon>Bacteria</taxon>
        <taxon>Bacillati</taxon>
        <taxon>Bacillota</taxon>
        <taxon>Clostridia</taxon>
        <taxon>Eubacteriales</taxon>
        <taxon>Desulfitobacteriaceae</taxon>
        <taxon>Desulfosporosinus</taxon>
    </lineage>
</organism>
<feature type="chain" id="PRO_5015762514" evidence="1">
    <location>
        <begin position="28"/>
        <end position="803"/>
    </location>
</feature>
<reference evidence="3" key="1">
    <citation type="submission" date="2018-02" db="EMBL/GenBank/DDBJ databases">
        <authorList>
            <person name="Hausmann B."/>
        </authorList>
    </citation>
    <scope>NUCLEOTIDE SEQUENCE [LARGE SCALE GENOMIC DNA]</scope>
    <source>
        <strain evidence="3">Peat soil MAG SbF1</strain>
    </source>
</reference>
<dbReference type="OrthoDB" id="185675at2"/>
<accession>A0A2U3KWT7</accession>
<dbReference type="InterPro" id="IPR007253">
    <property type="entry name" value="Cell_wall-bd_2"/>
</dbReference>
<proteinExistence type="predicted"/>
<evidence type="ECO:0000256" key="1">
    <source>
        <dbReference type="SAM" id="SignalP"/>
    </source>
</evidence>
<dbReference type="EMBL" id="OMOF01000228">
    <property type="protein sequence ID" value="SPF44121.1"/>
    <property type="molecule type" value="Genomic_DNA"/>
</dbReference>